<gene>
    <name evidence="7" type="ORF">KCG44_04615</name>
</gene>
<proteinExistence type="predicted"/>
<feature type="transmembrane region" description="Helical" evidence="5">
    <location>
        <begin position="40"/>
        <end position="61"/>
    </location>
</feature>
<evidence type="ECO:0000256" key="5">
    <source>
        <dbReference type="SAM" id="Phobius"/>
    </source>
</evidence>
<comment type="subcellular location">
    <subcellularLocation>
        <location evidence="1">Membrane</location>
        <topology evidence="1">Multi-pass membrane protein</topology>
    </subcellularLocation>
</comment>
<protein>
    <submittedName>
        <fullName evidence="7">GtrA family protein</fullName>
    </submittedName>
</protein>
<comment type="caution">
    <text evidence="7">The sequence shown here is derived from an EMBL/GenBank/DDBJ whole genome shotgun (WGS) entry which is preliminary data.</text>
</comment>
<organism evidence="7 8">
    <name type="scientific">Pacificimonas pallii</name>
    <dbReference type="NCBI Taxonomy" id="2827236"/>
    <lineage>
        <taxon>Bacteria</taxon>
        <taxon>Pseudomonadati</taxon>
        <taxon>Pseudomonadota</taxon>
        <taxon>Alphaproteobacteria</taxon>
        <taxon>Sphingomonadales</taxon>
        <taxon>Sphingosinicellaceae</taxon>
        <taxon>Pacificimonas</taxon>
    </lineage>
</organism>
<evidence type="ECO:0000256" key="1">
    <source>
        <dbReference type="ARBA" id="ARBA00004141"/>
    </source>
</evidence>
<dbReference type="Proteomes" id="UP000722336">
    <property type="component" value="Unassembled WGS sequence"/>
</dbReference>
<feature type="transmembrane region" description="Helical" evidence="5">
    <location>
        <begin position="82"/>
        <end position="105"/>
    </location>
</feature>
<keyword evidence="8" id="KW-1185">Reference proteome</keyword>
<evidence type="ECO:0000259" key="6">
    <source>
        <dbReference type="Pfam" id="PF04138"/>
    </source>
</evidence>
<keyword evidence="2 5" id="KW-0812">Transmembrane</keyword>
<name>A0ABS6SCD3_9SPHN</name>
<reference evidence="7 8" key="1">
    <citation type="submission" date="2021-04" db="EMBL/GenBank/DDBJ databases">
        <authorList>
            <person name="Pira H."/>
            <person name="Risdian C."/>
            <person name="Wink J."/>
        </authorList>
    </citation>
    <scope>NUCLEOTIDE SEQUENCE [LARGE SCALE GENOMIC DNA]</scope>
    <source>
        <strain evidence="7 8">WHA3</strain>
    </source>
</reference>
<evidence type="ECO:0000313" key="7">
    <source>
        <dbReference type="EMBL" id="MBV7256064.1"/>
    </source>
</evidence>
<keyword evidence="3 5" id="KW-1133">Transmembrane helix</keyword>
<dbReference type="Pfam" id="PF04138">
    <property type="entry name" value="GtrA_DPMS_TM"/>
    <property type="match status" value="1"/>
</dbReference>
<keyword evidence="4 5" id="KW-0472">Membrane</keyword>
<evidence type="ECO:0000256" key="2">
    <source>
        <dbReference type="ARBA" id="ARBA00022692"/>
    </source>
</evidence>
<dbReference type="RefSeq" id="WP_218444499.1">
    <property type="nucleotide sequence ID" value="NZ_JAGSPA010000001.1"/>
</dbReference>
<evidence type="ECO:0000256" key="3">
    <source>
        <dbReference type="ARBA" id="ARBA00022989"/>
    </source>
</evidence>
<evidence type="ECO:0000313" key="8">
    <source>
        <dbReference type="Proteomes" id="UP000722336"/>
    </source>
</evidence>
<feature type="transmembrane region" description="Helical" evidence="5">
    <location>
        <begin position="111"/>
        <end position="131"/>
    </location>
</feature>
<dbReference type="EMBL" id="JAGSPA010000001">
    <property type="protein sequence ID" value="MBV7256064.1"/>
    <property type="molecule type" value="Genomic_DNA"/>
</dbReference>
<feature type="domain" description="GtrA/DPMS transmembrane" evidence="6">
    <location>
        <begin position="15"/>
        <end position="133"/>
    </location>
</feature>
<feature type="transmembrane region" description="Helical" evidence="5">
    <location>
        <begin position="12"/>
        <end position="34"/>
    </location>
</feature>
<sequence>MLKQLITHGDRPYVRYGLVSVCALGADVGIFMALLAGGMIASLASGLGYSVGIAAHWLLSSRLVFQGETHRRGTAARRQQKVLFAASAVLGLGLTMGIVGLATTFGLDPRMAKVIAIGVSFQAVWLVRRIYVFAR</sequence>
<evidence type="ECO:0000256" key="4">
    <source>
        <dbReference type="ARBA" id="ARBA00023136"/>
    </source>
</evidence>
<dbReference type="InterPro" id="IPR007267">
    <property type="entry name" value="GtrA_DPMS_TM"/>
</dbReference>
<accession>A0ABS6SCD3</accession>